<gene>
    <name evidence="1" type="ORF">RUN39_v1_1780005</name>
</gene>
<organism evidence="1">
    <name type="scientific">Ralstonia solanacearum</name>
    <name type="common">Pseudomonas solanacearum</name>
    <dbReference type="NCBI Taxonomy" id="305"/>
    <lineage>
        <taxon>Bacteria</taxon>
        <taxon>Pseudomonadati</taxon>
        <taxon>Pseudomonadota</taxon>
        <taxon>Betaproteobacteria</taxon>
        <taxon>Burkholderiales</taxon>
        <taxon>Burkholderiaceae</taxon>
        <taxon>Ralstonia</taxon>
        <taxon>Ralstonia solanacearum species complex</taxon>
    </lineage>
</organism>
<evidence type="ECO:0000313" key="1">
    <source>
        <dbReference type="EMBL" id="CUV15611.1"/>
    </source>
</evidence>
<reference evidence="1" key="1">
    <citation type="submission" date="2015-10" db="EMBL/GenBank/DDBJ databases">
        <authorList>
            <person name="Gilbert D.G."/>
        </authorList>
    </citation>
    <scope>NUCLEOTIDE SEQUENCE</scope>
    <source>
        <strain evidence="1">Phyl III-seqv23</strain>
    </source>
</reference>
<dbReference type="AlphaFoldDB" id="A0A0S4U058"/>
<dbReference type="EMBL" id="LN899819">
    <property type="protein sequence ID" value="CUV15611.1"/>
    <property type="molecule type" value="Genomic_DNA"/>
</dbReference>
<protein>
    <submittedName>
        <fullName evidence="1">Uncharacterized protein</fullName>
    </submittedName>
</protein>
<name>A0A0S4U058_RALSL</name>
<proteinExistence type="predicted"/>
<sequence length="233" mass="23825">MVGSPLAGVFGGIPYFKSNADPAAGYYFAQYGMALEGIGAGVLGLPTGPLAGPGWRAALESPNTLYVGSGAGSALPTWTNVAGPYSIIGQGGGAAIAVRAGPGYSAVDVVPVTRVTGTVWDSITATQPNYPGSVIPQSFSMSLPNGQSVWVHGNATEHLAEYAQMVANNNPPGVVRLTTQQQLASLQGAVNTATQEGVPYNQLINVGGWELKFSPPRQPGQLPALIHALPTGK</sequence>
<accession>A0A0S4U058</accession>